<dbReference type="OrthoDB" id="3365399at2759"/>
<dbReference type="InterPro" id="IPR022617">
    <property type="entry name" value="Rad60/SUMO-like_dom"/>
</dbReference>
<dbReference type="Proteomes" id="UP000054565">
    <property type="component" value="Unassembled WGS sequence"/>
</dbReference>
<feature type="domain" description="Ubiquitin-like" evidence="2">
    <location>
        <begin position="327"/>
        <end position="401"/>
    </location>
</feature>
<proteinExistence type="predicted"/>
<accession>A0A0J6Y145</accession>
<organism evidence="3 4">
    <name type="scientific">Coccidioides immitis RMSCC 2394</name>
    <dbReference type="NCBI Taxonomy" id="404692"/>
    <lineage>
        <taxon>Eukaryota</taxon>
        <taxon>Fungi</taxon>
        <taxon>Dikarya</taxon>
        <taxon>Ascomycota</taxon>
        <taxon>Pezizomycotina</taxon>
        <taxon>Eurotiomycetes</taxon>
        <taxon>Eurotiomycetidae</taxon>
        <taxon>Onygenales</taxon>
        <taxon>Onygenaceae</taxon>
        <taxon>Coccidioides</taxon>
    </lineage>
</organism>
<dbReference type="InterPro" id="IPR029071">
    <property type="entry name" value="Ubiquitin-like_domsf"/>
</dbReference>
<feature type="region of interest" description="Disordered" evidence="1">
    <location>
        <begin position="38"/>
        <end position="81"/>
    </location>
</feature>
<dbReference type="SUPFAM" id="SSF54236">
    <property type="entry name" value="Ubiquitin-like"/>
    <property type="match status" value="1"/>
</dbReference>
<dbReference type="InterPro" id="IPR000626">
    <property type="entry name" value="Ubiquitin-like_dom"/>
</dbReference>
<protein>
    <recommendedName>
        <fullName evidence="2">Ubiquitin-like domain-containing protein</fullName>
    </recommendedName>
</protein>
<dbReference type="Gene3D" id="3.10.20.90">
    <property type="entry name" value="Phosphatidylinositol 3-kinase Catalytic Subunit, Chain A, domain 1"/>
    <property type="match status" value="1"/>
</dbReference>
<feature type="compositionally biased region" description="Basic and acidic residues" evidence="1">
    <location>
        <begin position="39"/>
        <end position="50"/>
    </location>
</feature>
<gene>
    <name evidence="3" type="ORF">CIRG_10189</name>
</gene>
<dbReference type="PROSITE" id="PS50053">
    <property type="entry name" value="UBIQUITIN_2"/>
    <property type="match status" value="1"/>
</dbReference>
<dbReference type="AlphaFoldDB" id="A0A0J6Y145"/>
<dbReference type="Pfam" id="PF11976">
    <property type="entry name" value="Rad60-SLD"/>
    <property type="match status" value="1"/>
</dbReference>
<reference evidence="4" key="1">
    <citation type="journal article" date="2010" name="Genome Res.">
        <title>Population genomic sequencing of Coccidioides fungi reveals recent hybridization and transposon control.</title>
        <authorList>
            <person name="Neafsey D.E."/>
            <person name="Barker B.M."/>
            <person name="Sharpton T.J."/>
            <person name="Stajich J.E."/>
            <person name="Park D.J."/>
            <person name="Whiston E."/>
            <person name="Hung C.-Y."/>
            <person name="McMahan C."/>
            <person name="White J."/>
            <person name="Sykes S."/>
            <person name="Heiman D."/>
            <person name="Young S."/>
            <person name="Zeng Q."/>
            <person name="Abouelleil A."/>
            <person name="Aftuck L."/>
            <person name="Bessette D."/>
            <person name="Brown A."/>
            <person name="FitzGerald M."/>
            <person name="Lui A."/>
            <person name="Macdonald J.P."/>
            <person name="Priest M."/>
            <person name="Orbach M.J."/>
            <person name="Galgiani J.N."/>
            <person name="Kirkland T.N."/>
            <person name="Cole G.T."/>
            <person name="Birren B.W."/>
            <person name="Henn M.R."/>
            <person name="Taylor J.W."/>
            <person name="Rounsley S.D."/>
        </authorList>
    </citation>
    <scope>NUCLEOTIDE SEQUENCE [LARGE SCALE GENOMIC DNA]</scope>
    <source>
        <strain evidence="4">RMSCC 2394</strain>
    </source>
</reference>
<dbReference type="EMBL" id="DS028103">
    <property type="protein sequence ID" value="KMP02366.1"/>
    <property type="molecule type" value="Genomic_DNA"/>
</dbReference>
<evidence type="ECO:0000259" key="2">
    <source>
        <dbReference type="PROSITE" id="PS50053"/>
    </source>
</evidence>
<evidence type="ECO:0000256" key="1">
    <source>
        <dbReference type="SAM" id="MobiDB-lite"/>
    </source>
</evidence>
<evidence type="ECO:0000313" key="3">
    <source>
        <dbReference type="EMBL" id="KMP02366.1"/>
    </source>
</evidence>
<evidence type="ECO:0000313" key="4">
    <source>
        <dbReference type="Proteomes" id="UP000054565"/>
    </source>
</evidence>
<dbReference type="CDD" id="cd17080">
    <property type="entry name" value="Ubl_SLD2_Esc2_like"/>
    <property type="match status" value="1"/>
</dbReference>
<dbReference type="STRING" id="404692.A0A0J6Y145"/>
<dbReference type="SMART" id="SM00213">
    <property type="entry name" value="UBQ"/>
    <property type="match status" value="1"/>
</dbReference>
<feature type="compositionally biased region" description="Low complexity" evidence="1">
    <location>
        <begin position="70"/>
        <end position="80"/>
    </location>
</feature>
<name>A0A0J6Y145_COCIT</name>
<sequence length="401" mass="45335">MRSFFKKPTWANADTEAPLTEFYRRSQHLYSDIVAEQQHNAESDHEEEKQPNPVTDEELRGERHVKRQCTSSNNTVTVSSCPVPKPTSFTVNGRQTNPVDLDIATKPLECTTTVEQLLPEPVSETSNDESLSEEEFPELARKARERARQHVAFSSGHAPAMQKPDLHKARNEFNAESPDPIVPGLHCKTGEAPLCDPVVQILITSSIENTKPLLVRRRLSQNLGDVRKAWCNKQAFSPKLAFSIFLTWKGRRVFDVTTCQSLGIRAPAASDSSFFANSFSNDDGMLRIHMEATTQELVEMQKRQGYMSLHQAERSSIAREEITEQVIRITLRTPSSEDFKLKVRPTSKISDVIKTFRTALEISEKVVDLHFDGERLNPDSSVRDNDIDDLDCIDVVIKNCR</sequence>